<dbReference type="InterPro" id="IPR015943">
    <property type="entry name" value="WD40/YVTN_repeat-like_dom_sf"/>
</dbReference>
<accession>A0A9X0Q9R8</accession>
<dbReference type="Proteomes" id="UP000535182">
    <property type="component" value="Unassembled WGS sequence"/>
</dbReference>
<sequence>MRRFVTVVFLLFFTIPFGVSIAGCSKKSATVFCNGGDTGPAVGQVSNITLQPKIFGVSLNFAQIGQVTAPTAIDCKQTAVTVSSYTYSTFLPNGQPDMTIADVQPTTGRLCAGTWNRNTGGGIADFTTCNPTNKSGTVYVIANGGGVSSNPLPIFVHPVVTNVTLGPLSTDCVNDPATNCSPAAFDTQASTCAQTTNGNGCCAVPVPTTATAAAETGCVSQSVTSQLAARVVAGNGANISCQVGHLSYAPQTATVVTIDENGVATAQQPGSTVITANISNAGSSAGFFSTCPPISIQLTAPVGTTPSNSVIVNPNNVQPINIVAIDKNNTILTGLTLNFESTTPTTIPAASAASVTPIFPGAAAITAVCQPPTCNPAPFNQIGLFGNGKPITSNPVLVTAPGTNSTNLYIASTNSFYLVPVDFTQPQLGSPIRLPYQPNSMVISDDGSTVYMGSSFELMTFATATNSLSAQDTTVPGSVLAISPDGTTLVITDPIRQFVYLYTPSNGTIQTQYGGVGTHAVFSPDSTTVYITLGNYDASTGVTTPNNQLLVHSTFTGWYQTQTTLPNSTTPVNTTDVAIGVPSVGAFFGGSNTTARSYCPVATIVGLPATTDSTTTNIFYPDAAVLGPQTDRIATTNDGQHVLGATVTPTPTFTDLSTAPGLPDNECNETNSTTGLTKPQTFSTSTAFTGPLPGITATAITGILPTSDSKIAFVTYLGSGAVVPTYSPQATGAGTLGSIPLSTALGTPIAPVAGVVSADNQTFFAGTSGDNAVHLITKQTDGTYKDTTTPIAPKLPDANGNIVAPNLLVQKPRKATS</sequence>
<dbReference type="SUPFAM" id="SSF75011">
    <property type="entry name" value="3-carboxy-cis,cis-mucoante lactonizing enzyme"/>
    <property type="match status" value="1"/>
</dbReference>
<gene>
    <name evidence="1" type="ORF">HDF14_000006</name>
</gene>
<evidence type="ECO:0000313" key="2">
    <source>
        <dbReference type="Proteomes" id="UP000535182"/>
    </source>
</evidence>
<dbReference type="Gene3D" id="2.130.10.10">
    <property type="entry name" value="YVTN repeat-like/Quinoprotein amine dehydrogenase"/>
    <property type="match status" value="1"/>
</dbReference>
<keyword evidence="2" id="KW-1185">Reference proteome</keyword>
<protein>
    <recommendedName>
        <fullName evidence="3">BIG2 domain-containing protein</fullName>
    </recommendedName>
</protein>
<reference evidence="1 2" key="1">
    <citation type="submission" date="2020-08" db="EMBL/GenBank/DDBJ databases">
        <title>Genomic Encyclopedia of Type Strains, Phase IV (KMG-V): Genome sequencing to study the core and pangenomes of soil and plant-associated prokaryotes.</title>
        <authorList>
            <person name="Whitman W."/>
        </authorList>
    </citation>
    <scope>NUCLEOTIDE SEQUENCE [LARGE SCALE GENOMIC DNA]</scope>
    <source>
        <strain evidence="1 2">X5P2</strain>
    </source>
</reference>
<dbReference type="EMBL" id="JACHEB010000001">
    <property type="protein sequence ID" value="MBB5326412.1"/>
    <property type="molecule type" value="Genomic_DNA"/>
</dbReference>
<comment type="caution">
    <text evidence="1">The sequence shown here is derived from an EMBL/GenBank/DDBJ whole genome shotgun (WGS) entry which is preliminary data.</text>
</comment>
<dbReference type="RefSeq" id="WP_183972357.1">
    <property type="nucleotide sequence ID" value="NZ_JACHEB010000001.1"/>
</dbReference>
<evidence type="ECO:0000313" key="1">
    <source>
        <dbReference type="EMBL" id="MBB5326412.1"/>
    </source>
</evidence>
<name>A0A9X0Q9R8_9BACT</name>
<dbReference type="AlphaFoldDB" id="A0A9X0Q9R8"/>
<evidence type="ECO:0008006" key="3">
    <source>
        <dbReference type="Google" id="ProtNLM"/>
    </source>
</evidence>
<organism evidence="1 2">
    <name type="scientific">Tunturiibacter gelidiferens</name>
    <dbReference type="NCBI Taxonomy" id="3069689"/>
    <lineage>
        <taxon>Bacteria</taxon>
        <taxon>Pseudomonadati</taxon>
        <taxon>Acidobacteriota</taxon>
        <taxon>Terriglobia</taxon>
        <taxon>Terriglobales</taxon>
        <taxon>Acidobacteriaceae</taxon>
        <taxon>Tunturiibacter</taxon>
    </lineage>
</organism>
<proteinExistence type="predicted"/>
<dbReference type="PROSITE" id="PS51257">
    <property type="entry name" value="PROKAR_LIPOPROTEIN"/>
    <property type="match status" value="1"/>
</dbReference>